<evidence type="ECO:0000256" key="3">
    <source>
        <dbReference type="ARBA" id="ARBA00023295"/>
    </source>
</evidence>
<dbReference type="EMBL" id="KC246857">
    <property type="protein sequence ID" value="AHF25890.1"/>
    <property type="molecule type" value="Genomic_DNA"/>
</dbReference>
<accession>W0FS71</accession>
<dbReference type="Gene3D" id="3.90.400.10">
    <property type="entry name" value="Oligo-1,6-glucosidase, Domain 2"/>
    <property type="match status" value="1"/>
</dbReference>
<dbReference type="SMART" id="SM00642">
    <property type="entry name" value="Aamy"/>
    <property type="match status" value="1"/>
</dbReference>
<dbReference type="Pfam" id="PF00128">
    <property type="entry name" value="Alpha-amylase"/>
    <property type="match status" value="1"/>
</dbReference>
<dbReference type="CDD" id="cd11333">
    <property type="entry name" value="AmyAc_SI_OligoGlu_DGase"/>
    <property type="match status" value="1"/>
</dbReference>
<dbReference type="SUPFAM" id="SSF51011">
    <property type="entry name" value="Glycosyl hydrolase domain"/>
    <property type="match status" value="1"/>
</dbReference>
<keyword evidence="3" id="KW-0326">Glycosidase</keyword>
<dbReference type="Gene3D" id="2.60.40.1180">
    <property type="entry name" value="Golgi alpha-mannosidase II"/>
    <property type="match status" value="1"/>
</dbReference>
<dbReference type="InterPro" id="IPR045857">
    <property type="entry name" value="O16G_dom_2"/>
</dbReference>
<name>W0FS71_9BACT</name>
<dbReference type="Gene3D" id="3.20.20.80">
    <property type="entry name" value="Glycosidases"/>
    <property type="match status" value="1"/>
</dbReference>
<proteinExistence type="inferred from homology"/>
<dbReference type="FunFam" id="3.90.400.10:FF:000004">
    <property type="entry name" value="Oligo-1,6-glucosidase"/>
    <property type="match status" value="1"/>
</dbReference>
<evidence type="ECO:0000259" key="4">
    <source>
        <dbReference type="SMART" id="SM00642"/>
    </source>
</evidence>
<keyword evidence="2" id="KW-0378">Hydrolase</keyword>
<protein>
    <submittedName>
        <fullName evidence="5">Oligo-1,6-glucosidase</fullName>
    </submittedName>
</protein>
<dbReference type="InterPro" id="IPR013780">
    <property type="entry name" value="Glyco_hydro_b"/>
</dbReference>
<organism evidence="5">
    <name type="scientific">uncultured bacterium Contigcl_1528</name>
    <dbReference type="NCBI Taxonomy" id="1393649"/>
    <lineage>
        <taxon>Bacteria</taxon>
        <taxon>environmental samples</taxon>
    </lineage>
</organism>
<dbReference type="SUPFAM" id="SSF51445">
    <property type="entry name" value="(Trans)glycosidases"/>
    <property type="match status" value="1"/>
</dbReference>
<evidence type="ECO:0000313" key="5">
    <source>
        <dbReference type="EMBL" id="AHF25890.1"/>
    </source>
</evidence>
<dbReference type="GO" id="GO:0004556">
    <property type="term" value="F:alpha-amylase activity"/>
    <property type="evidence" value="ECO:0007669"/>
    <property type="project" value="TreeGrafter"/>
</dbReference>
<evidence type="ECO:0000256" key="2">
    <source>
        <dbReference type="ARBA" id="ARBA00022801"/>
    </source>
</evidence>
<dbReference type="PANTHER" id="PTHR10357">
    <property type="entry name" value="ALPHA-AMYLASE FAMILY MEMBER"/>
    <property type="match status" value="1"/>
</dbReference>
<dbReference type="AlphaFoldDB" id="W0FS71"/>
<dbReference type="GO" id="GO:0009313">
    <property type="term" value="P:oligosaccharide catabolic process"/>
    <property type="evidence" value="ECO:0007669"/>
    <property type="project" value="TreeGrafter"/>
</dbReference>
<dbReference type="NCBIfam" id="NF008183">
    <property type="entry name" value="PRK10933.1"/>
    <property type="match status" value="1"/>
</dbReference>
<sequence>MAEEKRIWWKEVVAYQVYPQSFQDTDGDGIGDLKGLTERLPYLAKLGIDVIWLSPVYLSPMDDNGYDIADYRVIDPQYGTLEDFDRMLEKAHSLGIKLIMDLVANHTSDEHWWFKESRSSRSNPYRDYYVWRDGKVAEDGTKLPPNNWESTFSGSAWEYDEITDQWYLHCFSVKQPDLNWECPAVRQEVCDLMSWWCDRGVDGFRFDVISMISKDQDFPDGKPKKNGFGEYGPFVTNGPRVHEFIQEMNEKVLSRYDIMTVGEAQGVNLEQAKQYANADGTELDMIFQFEHVSAWKTTAGAYIGKWGINKPQMPKVRALLNKWQLGLEGASWNSLFWNNHDQPRAVSRFGNDSPEWREISAKMLAACLHLMKGTPYILQGEELGMTNMHFTSLDQCRDVEELGIYRQAVEEQGIVTHEQMLAAFDNVARDNCRTPMQWDDSENAGFTTGKPWIDVNPNYTEINAASQVDDPDSVFSFYRRLIELRHEMPIIVYGSYEPLLEDSPSIWAYERKLDGQVLKVGCNWTDQTVSCDLWDDGDAEQLICNYPSHQPGVLLPYEAYATIQ</sequence>
<dbReference type="InterPro" id="IPR017853">
    <property type="entry name" value="GH"/>
</dbReference>
<feature type="domain" description="Glycosyl hydrolase family 13 catalytic" evidence="4">
    <location>
        <begin position="16"/>
        <end position="433"/>
    </location>
</feature>
<dbReference type="FunFam" id="3.20.20.80:FF:000064">
    <property type="entry name" value="Oligo-1,6-glucosidase"/>
    <property type="match status" value="1"/>
</dbReference>
<dbReference type="PANTHER" id="PTHR10357:SF179">
    <property type="entry name" value="NEUTRAL AND BASIC AMINO ACID TRANSPORT PROTEIN RBAT"/>
    <property type="match status" value="1"/>
</dbReference>
<comment type="similarity">
    <text evidence="1">Belongs to the glycosyl hydrolase 13 family.</text>
</comment>
<reference evidence="5" key="1">
    <citation type="journal article" date="2013" name="PLoS ONE">
        <title>Metagenomic insights into the carbohydrate-active enzymes carried by the microorganisms adhering to solid digesta in the rumen of cows.</title>
        <authorList>
            <person name="Wang L."/>
            <person name="Hatem A."/>
            <person name="Catalyurek U.V."/>
            <person name="Morrison M."/>
            <person name="Yu Z."/>
        </authorList>
    </citation>
    <scope>NUCLEOTIDE SEQUENCE</scope>
</reference>
<evidence type="ECO:0000256" key="1">
    <source>
        <dbReference type="ARBA" id="ARBA00008061"/>
    </source>
</evidence>
<dbReference type="InterPro" id="IPR006047">
    <property type="entry name" value="GH13_cat_dom"/>
</dbReference>